<dbReference type="InterPro" id="IPR056502">
    <property type="entry name" value="KIAA0319-like_C"/>
</dbReference>
<dbReference type="InterPro" id="IPR013783">
    <property type="entry name" value="Ig-like_fold"/>
</dbReference>
<keyword evidence="2" id="KW-1003">Cell membrane</keyword>
<evidence type="ECO:0000256" key="10">
    <source>
        <dbReference type="SAM" id="Phobius"/>
    </source>
</evidence>
<evidence type="ECO:0000256" key="6">
    <source>
        <dbReference type="ARBA" id="ARBA00022989"/>
    </source>
</evidence>
<dbReference type="PANTHER" id="PTHR46182">
    <property type="entry name" value="FI19480P1"/>
    <property type="match status" value="1"/>
</dbReference>
<comment type="subcellular location">
    <subcellularLocation>
        <location evidence="1">Cell membrane</location>
    </subcellularLocation>
</comment>
<dbReference type="InterPro" id="IPR013980">
    <property type="entry name" value="MANSC_dom"/>
</dbReference>
<evidence type="ECO:0000256" key="8">
    <source>
        <dbReference type="ARBA" id="ARBA00023180"/>
    </source>
</evidence>
<dbReference type="GeneID" id="118404640"/>
<dbReference type="FunFam" id="2.60.40.10:FF:000258">
    <property type="entry name" value="Dyslexia-associated protein KIAA0319 homolog"/>
    <property type="match status" value="1"/>
</dbReference>
<dbReference type="InterPro" id="IPR022409">
    <property type="entry name" value="PKD/Chitinase_dom"/>
</dbReference>
<feature type="domain" description="MANSC" evidence="12">
    <location>
        <begin position="40"/>
        <end position="115"/>
    </location>
</feature>
<dbReference type="GO" id="GO:0005886">
    <property type="term" value="C:plasma membrane"/>
    <property type="evidence" value="ECO:0007669"/>
    <property type="project" value="UniProtKB-SubCell"/>
</dbReference>
<dbReference type="FunFam" id="2.60.40.10:FF:000257">
    <property type="entry name" value="Dyslexia-associated protein KIAA0319-like"/>
    <property type="match status" value="1"/>
</dbReference>
<dbReference type="PROSITE" id="PS50986">
    <property type="entry name" value="MANSC"/>
    <property type="match status" value="1"/>
</dbReference>
<dbReference type="InterPro" id="IPR035986">
    <property type="entry name" value="PKD_dom_sf"/>
</dbReference>
<feature type="signal peptide" evidence="11">
    <location>
        <begin position="1"/>
        <end position="35"/>
    </location>
</feature>
<dbReference type="SMART" id="SM00089">
    <property type="entry name" value="PKD"/>
    <property type="match status" value="4"/>
</dbReference>
<keyword evidence="7 10" id="KW-0472">Membrane</keyword>
<dbReference type="Pfam" id="PF22352">
    <property type="entry name" value="K319L-like_PKD"/>
    <property type="match status" value="5"/>
</dbReference>
<evidence type="ECO:0000259" key="12">
    <source>
        <dbReference type="PROSITE" id="PS50986"/>
    </source>
</evidence>
<proteinExistence type="predicted"/>
<keyword evidence="13" id="KW-1185">Reference proteome</keyword>
<dbReference type="SUPFAM" id="SSF49299">
    <property type="entry name" value="PKD domain"/>
    <property type="match status" value="4"/>
</dbReference>
<organism evidence="13 14">
    <name type="scientific">Branchiostoma floridae</name>
    <name type="common">Florida lancelet</name>
    <name type="synonym">Amphioxus</name>
    <dbReference type="NCBI Taxonomy" id="7739"/>
    <lineage>
        <taxon>Eukaryota</taxon>
        <taxon>Metazoa</taxon>
        <taxon>Chordata</taxon>
        <taxon>Cephalochordata</taxon>
        <taxon>Leptocardii</taxon>
        <taxon>Amphioxiformes</taxon>
        <taxon>Branchiostomatidae</taxon>
        <taxon>Branchiostoma</taxon>
    </lineage>
</organism>
<keyword evidence="4 11" id="KW-0732">Signal</keyword>
<feature type="region of interest" description="Disordered" evidence="9">
    <location>
        <begin position="1025"/>
        <end position="1047"/>
    </location>
</feature>
<evidence type="ECO:0000256" key="1">
    <source>
        <dbReference type="ARBA" id="ARBA00004236"/>
    </source>
</evidence>
<evidence type="ECO:0000256" key="3">
    <source>
        <dbReference type="ARBA" id="ARBA00022692"/>
    </source>
</evidence>
<keyword evidence="6 10" id="KW-1133">Transmembrane helix</keyword>
<evidence type="ECO:0000256" key="7">
    <source>
        <dbReference type="ARBA" id="ARBA00023136"/>
    </source>
</evidence>
<dbReference type="FunFam" id="2.60.40.10:FF:000061">
    <property type="entry name" value="Dyslexia-associated protein KIAA0319 homolog"/>
    <property type="match status" value="3"/>
</dbReference>
<reference evidence="13" key="1">
    <citation type="journal article" date="2020" name="Nat. Ecol. Evol.">
        <title>Deeply conserved synteny resolves early events in vertebrate evolution.</title>
        <authorList>
            <person name="Simakov O."/>
            <person name="Marletaz F."/>
            <person name="Yue J.X."/>
            <person name="O'Connell B."/>
            <person name="Jenkins J."/>
            <person name="Brandt A."/>
            <person name="Calef R."/>
            <person name="Tung C.H."/>
            <person name="Huang T.K."/>
            <person name="Schmutz J."/>
            <person name="Satoh N."/>
            <person name="Yu J.K."/>
            <person name="Putnam N.H."/>
            <person name="Green R.E."/>
            <person name="Rokhsar D.S."/>
        </authorList>
    </citation>
    <scope>NUCLEOTIDE SEQUENCE [LARGE SCALE GENOMIC DNA]</scope>
    <source>
        <strain evidence="13">S238N-H82</strain>
    </source>
</reference>
<dbReference type="Proteomes" id="UP000001554">
    <property type="component" value="Chromosome 17"/>
</dbReference>
<dbReference type="Gene3D" id="2.60.40.10">
    <property type="entry name" value="Immunoglobulins"/>
    <property type="match status" value="5"/>
</dbReference>
<evidence type="ECO:0000256" key="9">
    <source>
        <dbReference type="SAM" id="MobiDB-lite"/>
    </source>
</evidence>
<keyword evidence="3 10" id="KW-0812">Transmembrane</keyword>
<dbReference type="Pfam" id="PF23620">
    <property type="entry name" value="KIAA0319"/>
    <property type="match status" value="1"/>
</dbReference>
<evidence type="ECO:0000256" key="5">
    <source>
        <dbReference type="ARBA" id="ARBA00022737"/>
    </source>
</evidence>
<name>A0A9J7HHI3_BRAFL</name>
<sequence>MESGCCHQCAVLRRRHHLGILLLALCCLLVPKALAAYGSDCRDGMLYSQSTPSAGVDAGTFNNVGTVSSIQECTERCCDDDDCDVAWMYESTCFTVDCLSQEACQAVHRDSDKFENSFMVAVERMKPKEYDEDCTVYPRDNCPLDQECKVHLNGPDVSFKCQCKGGLLRDALRGNICVDPETLESDMEENMDKTLTTTSHQHIPSKVTPANMGYLYPELTTRGRPFTTGYGQPEPSTLAQPGVEGTTRGKEEGEEETTPYMPEDMLLEGDGHEPTTARQQLTPLDVTAPLLLSQGVPENATTPLVPLPRTPKRVDATTPSTVSQLVVSAGENKVIQLPQNSVTLHGFTVPEPPEGVQYVYEWSLLSGPEEYQGEMEGRHTQSVHLSQLTSGHYMFMVTVVGEDKYGEGFVNVTVLPPARVNTPPVAIVQPKQQEVSLPNSAAILDGSRSTDDDAIVDYHWEEVKGPLREEKASGEESILRLNNLIPGSYVFSLTVTDSDGETDSTTANVTVHKETDYPPVANAGPNLVIQMPQNSVVLNGSKSTDDKGIVSYEWAKEGDAVADMQGTRSSILHVSNMEVGDYTFTLTVTDISGQEDSASVTVIVQPENNQPPVADAGPDKELTSPDDTTTLDGGDSTDDQGVVSYEWTKTSGPSSVDLQNTDQAVATVTGLVTGTYEFTLKVCDDKSLCSRDTVTVQVKEDVNHKPRADAGGDVVYQLPQTLLIVDGSRSTDDHGIVDFLWTRDPQSPAAGVVLNGSDHRAVLQLTNLVEGRYVFHLKVTDAKGLYDTDSATVIVKKDIHMDDLVELALAADITSFTEGNKAMLVRQLAVLIDVMDSDIRVQEIKEDISTGNMIVVFVVVNTQTSVVQNGASVLAKLKRKLKAGSEVLDFKVVLVDTVVCQNNCSGHGVCNSFTKLCQCDSFWVQNPFKAYFADKVSNCDWSILYVIVIAFGIVVGVGLITWGVVCLVRNRRRFRRSKRHRYTLLDEIDEKGEKIEMYSRGQKQNNSLVMSESDDLLSDEETTLFENKKKPNGTPRNGIIASTLPKL</sequence>
<keyword evidence="8" id="KW-0325">Glycoprotein</keyword>
<accession>A0A9J7HHI3</accession>
<reference evidence="14" key="2">
    <citation type="submission" date="2025-08" db="UniProtKB">
        <authorList>
            <consortium name="RefSeq"/>
        </authorList>
    </citation>
    <scope>IDENTIFICATION</scope>
    <source>
        <strain evidence="14">S238N-H82</strain>
        <tissue evidence="14">Testes</tissue>
    </source>
</reference>
<dbReference type="SMART" id="SM00765">
    <property type="entry name" value="MANEC"/>
    <property type="match status" value="1"/>
</dbReference>
<dbReference type="CDD" id="cd00146">
    <property type="entry name" value="PKD"/>
    <property type="match status" value="3"/>
</dbReference>
<dbReference type="Pfam" id="PF23597">
    <property type="entry name" value="KIAA0319_N"/>
    <property type="match status" value="1"/>
</dbReference>
<feature type="region of interest" description="Disordered" evidence="9">
    <location>
        <begin position="228"/>
        <end position="258"/>
    </location>
</feature>
<protein>
    <submittedName>
        <fullName evidence="14">Dyslexia-associated protein KIAA0319-like isoform X2</fullName>
    </submittedName>
</protein>
<dbReference type="InterPro" id="IPR029865">
    <property type="entry name" value="KIAA0319-like"/>
</dbReference>
<feature type="transmembrane region" description="Helical" evidence="10">
    <location>
        <begin position="943"/>
        <end position="968"/>
    </location>
</feature>
<evidence type="ECO:0000256" key="11">
    <source>
        <dbReference type="SAM" id="SignalP"/>
    </source>
</evidence>
<evidence type="ECO:0000256" key="4">
    <source>
        <dbReference type="ARBA" id="ARBA00022729"/>
    </source>
</evidence>
<evidence type="ECO:0000313" key="14">
    <source>
        <dbReference type="RefSeq" id="XP_035659769.1"/>
    </source>
</evidence>
<feature type="chain" id="PRO_5039916263" evidence="11">
    <location>
        <begin position="36"/>
        <end position="1047"/>
    </location>
</feature>
<dbReference type="RefSeq" id="XP_035659769.1">
    <property type="nucleotide sequence ID" value="XM_035803876.1"/>
</dbReference>
<feature type="region of interest" description="Disordered" evidence="9">
    <location>
        <begin position="607"/>
        <end position="641"/>
    </location>
</feature>
<dbReference type="AlphaFoldDB" id="A0A9J7HHI3"/>
<feature type="compositionally biased region" description="Low complexity" evidence="9">
    <location>
        <begin position="625"/>
        <end position="634"/>
    </location>
</feature>
<evidence type="ECO:0000256" key="2">
    <source>
        <dbReference type="ARBA" id="ARBA00022475"/>
    </source>
</evidence>
<evidence type="ECO:0000313" key="13">
    <source>
        <dbReference type="Proteomes" id="UP000001554"/>
    </source>
</evidence>
<dbReference type="PANTHER" id="PTHR46182:SF2">
    <property type="entry name" value="FI19480P1"/>
    <property type="match status" value="1"/>
</dbReference>
<keyword evidence="5" id="KW-0677">Repeat</keyword>
<gene>
    <name evidence="14" type="primary">LOC118404640</name>
</gene>
<dbReference type="InterPro" id="IPR011106">
    <property type="entry name" value="MANSC_N"/>
</dbReference>